<dbReference type="Proteomes" id="UP000503462">
    <property type="component" value="Chromosome 3"/>
</dbReference>
<reference evidence="2 3" key="1">
    <citation type="journal article" date="2016" name="Sci. Rep.">
        <title>Peltaster fructicola genome reveals evolution from an invasive phytopathogen to an ectophytic parasite.</title>
        <authorList>
            <person name="Xu C."/>
            <person name="Chen H."/>
            <person name="Gleason M.L."/>
            <person name="Xu J.R."/>
            <person name="Liu H."/>
            <person name="Zhang R."/>
            <person name="Sun G."/>
        </authorList>
    </citation>
    <scope>NUCLEOTIDE SEQUENCE [LARGE SCALE GENOMIC DNA]</scope>
    <source>
        <strain evidence="2 3">LNHT1506</strain>
    </source>
</reference>
<dbReference type="PANTHER" id="PTHR43677">
    <property type="entry name" value="SHORT-CHAIN DEHYDROGENASE/REDUCTASE"/>
    <property type="match status" value="1"/>
</dbReference>
<dbReference type="InterPro" id="IPR051397">
    <property type="entry name" value="Zn-ADH-like_protein"/>
</dbReference>
<dbReference type="Pfam" id="PF08240">
    <property type="entry name" value="ADH_N"/>
    <property type="match status" value="1"/>
</dbReference>
<dbReference type="PANTHER" id="PTHR43677:SF4">
    <property type="entry name" value="QUINONE OXIDOREDUCTASE-LIKE PROTEIN 2"/>
    <property type="match status" value="1"/>
</dbReference>
<protein>
    <recommendedName>
        <fullName evidence="1">Enoyl reductase (ER) domain-containing protein</fullName>
    </recommendedName>
</protein>
<dbReference type="InterPro" id="IPR020843">
    <property type="entry name" value="ER"/>
</dbReference>
<dbReference type="InterPro" id="IPR011032">
    <property type="entry name" value="GroES-like_sf"/>
</dbReference>
<feature type="domain" description="Enoyl reductase (ER)" evidence="1">
    <location>
        <begin position="14"/>
        <end position="331"/>
    </location>
</feature>
<proteinExistence type="predicted"/>
<dbReference type="Gene3D" id="3.40.50.720">
    <property type="entry name" value="NAD(P)-binding Rossmann-like Domain"/>
    <property type="match status" value="1"/>
</dbReference>
<dbReference type="SUPFAM" id="SSF51735">
    <property type="entry name" value="NAD(P)-binding Rossmann-fold domains"/>
    <property type="match status" value="1"/>
</dbReference>
<dbReference type="Pfam" id="PF13602">
    <property type="entry name" value="ADH_zinc_N_2"/>
    <property type="match status" value="1"/>
</dbReference>
<dbReference type="InterPro" id="IPR013154">
    <property type="entry name" value="ADH-like_N"/>
</dbReference>
<organism evidence="2 3">
    <name type="scientific">Peltaster fructicola</name>
    <dbReference type="NCBI Taxonomy" id="286661"/>
    <lineage>
        <taxon>Eukaryota</taxon>
        <taxon>Fungi</taxon>
        <taxon>Dikarya</taxon>
        <taxon>Ascomycota</taxon>
        <taxon>Pezizomycotina</taxon>
        <taxon>Dothideomycetes</taxon>
        <taxon>Dothideomycetes incertae sedis</taxon>
        <taxon>Peltaster</taxon>
    </lineage>
</organism>
<dbReference type="SUPFAM" id="SSF50129">
    <property type="entry name" value="GroES-like"/>
    <property type="match status" value="1"/>
</dbReference>
<sequence>MATPNRKVLIAELGDVSKVNVVDSFIDPPTEDEVQIAILYSGFSGADVNMRRGLYPMQKAVPLTPGYVLVGKVNIVGPRSNFKPGDLVTALTVYDSEAELINVSEKYLNRVPTGLGPKQAVALTLDWNTAYGIVEAAKVSHGQKVFVHGLSGAVGNGIMKLSQLRGAEVFGTASVRNHAAIEAQGGHPFVYTNKDWMQKMIEAGGVDAVFDPLGFESWDESYSILASSRSSVLAGYGGNLSSLTGTPARGFVWPTIRLLLQNLKFWSFKRTIFHYITRDQSSFKPNLQILFDLCQQGKIEVSIKQVFKMDDIRDAHRAWVSGGMGVGSTLIEI</sequence>
<evidence type="ECO:0000313" key="3">
    <source>
        <dbReference type="Proteomes" id="UP000503462"/>
    </source>
</evidence>
<evidence type="ECO:0000313" key="2">
    <source>
        <dbReference type="EMBL" id="QIW99559.1"/>
    </source>
</evidence>
<dbReference type="GO" id="GO:0005739">
    <property type="term" value="C:mitochondrion"/>
    <property type="evidence" value="ECO:0007669"/>
    <property type="project" value="TreeGrafter"/>
</dbReference>
<dbReference type="GO" id="GO:0016491">
    <property type="term" value="F:oxidoreductase activity"/>
    <property type="evidence" value="ECO:0007669"/>
    <property type="project" value="InterPro"/>
</dbReference>
<dbReference type="EMBL" id="CP051141">
    <property type="protein sequence ID" value="QIW99559.1"/>
    <property type="molecule type" value="Genomic_DNA"/>
</dbReference>
<accession>A0A6H0XYR6</accession>
<dbReference type="AlphaFoldDB" id="A0A6H0XYR6"/>
<gene>
    <name evidence="2" type="ORF">AMS68_005077</name>
</gene>
<keyword evidence="3" id="KW-1185">Reference proteome</keyword>
<dbReference type="InterPro" id="IPR036291">
    <property type="entry name" value="NAD(P)-bd_dom_sf"/>
</dbReference>
<evidence type="ECO:0000259" key="1">
    <source>
        <dbReference type="SMART" id="SM00829"/>
    </source>
</evidence>
<dbReference type="OrthoDB" id="203908at2759"/>
<name>A0A6H0XYR6_9PEZI</name>
<dbReference type="CDD" id="cd08273">
    <property type="entry name" value="MDR8"/>
    <property type="match status" value="1"/>
</dbReference>
<dbReference type="SMART" id="SM00829">
    <property type="entry name" value="PKS_ER"/>
    <property type="match status" value="1"/>
</dbReference>
<dbReference type="Gene3D" id="3.90.180.10">
    <property type="entry name" value="Medium-chain alcohol dehydrogenases, catalytic domain"/>
    <property type="match status" value="1"/>
</dbReference>